<dbReference type="InterPro" id="IPR021708">
    <property type="entry name" value="DUF3291"/>
</dbReference>
<evidence type="ECO:0000313" key="3">
    <source>
        <dbReference type="Proteomes" id="UP000619293"/>
    </source>
</evidence>
<dbReference type="Pfam" id="PF11695">
    <property type="entry name" value="DUF3291"/>
    <property type="match status" value="1"/>
</dbReference>
<protein>
    <recommendedName>
        <fullName evidence="1">DUF3291 domain-containing protein</fullName>
    </recommendedName>
</protein>
<evidence type="ECO:0000259" key="1">
    <source>
        <dbReference type="Pfam" id="PF11695"/>
    </source>
</evidence>
<reference evidence="2 3" key="1">
    <citation type="submission" date="2021-01" db="EMBL/GenBank/DDBJ databases">
        <title>Whole genome shotgun sequence of Catellatospora chokoriensis NBRC 107358.</title>
        <authorList>
            <person name="Komaki H."/>
            <person name="Tamura T."/>
        </authorList>
    </citation>
    <scope>NUCLEOTIDE SEQUENCE [LARGE SCALE GENOMIC DNA]</scope>
    <source>
        <strain evidence="2 3">NBRC 107358</strain>
    </source>
</reference>
<dbReference type="SUPFAM" id="SSF54909">
    <property type="entry name" value="Dimeric alpha+beta barrel"/>
    <property type="match status" value="1"/>
</dbReference>
<sequence>MNLAQLNVGRLVAPLDAPEMAEFVALLEPINALADDAPGFVWRFTASDTDSAVAYRHDSGDDLLINMSVWRTRQDLWNYVYRTRHLAVLQRRREWFARTVEVHSVMWWVPDGHLPSAAEGMSRLARLAEHGPGPGAFTFKDFHEPSGTPA</sequence>
<keyword evidence="3" id="KW-1185">Reference proteome</keyword>
<comment type="caution">
    <text evidence="2">The sequence shown here is derived from an EMBL/GenBank/DDBJ whole genome shotgun (WGS) entry which is preliminary data.</text>
</comment>
<accession>A0A8J3NQK1</accession>
<dbReference type="EMBL" id="BONG01000014">
    <property type="protein sequence ID" value="GIF89307.1"/>
    <property type="molecule type" value="Genomic_DNA"/>
</dbReference>
<dbReference type="InterPro" id="IPR011008">
    <property type="entry name" value="Dimeric_a/b-barrel"/>
</dbReference>
<dbReference type="RefSeq" id="WP_191839302.1">
    <property type="nucleotide sequence ID" value="NZ_BAAALB010000006.1"/>
</dbReference>
<name>A0A8J3NQK1_9ACTN</name>
<dbReference type="Proteomes" id="UP000619293">
    <property type="component" value="Unassembled WGS sequence"/>
</dbReference>
<dbReference type="AlphaFoldDB" id="A0A8J3NQK1"/>
<proteinExistence type="predicted"/>
<evidence type="ECO:0000313" key="2">
    <source>
        <dbReference type="EMBL" id="GIF89307.1"/>
    </source>
</evidence>
<organism evidence="2 3">
    <name type="scientific">Catellatospora chokoriensis</name>
    <dbReference type="NCBI Taxonomy" id="310353"/>
    <lineage>
        <taxon>Bacteria</taxon>
        <taxon>Bacillati</taxon>
        <taxon>Actinomycetota</taxon>
        <taxon>Actinomycetes</taxon>
        <taxon>Micromonosporales</taxon>
        <taxon>Micromonosporaceae</taxon>
        <taxon>Catellatospora</taxon>
    </lineage>
</organism>
<feature type="domain" description="DUF3291" evidence="1">
    <location>
        <begin position="3"/>
        <end position="141"/>
    </location>
</feature>
<gene>
    <name evidence="2" type="ORF">Cch02nite_27510</name>
</gene>